<feature type="transmembrane region" description="Helical" evidence="1">
    <location>
        <begin position="256"/>
        <end position="273"/>
    </location>
</feature>
<evidence type="ECO:0000313" key="2">
    <source>
        <dbReference type="EMBL" id="SKC33075.1"/>
    </source>
</evidence>
<sequence>MNVSSSLMKVDVFVFILFLVFFSLSPLLGVAAICVFSPFFSKLELKIASIVIIIFSVLFYATLQPFGDLSEYLHIYNNINTIDIFHYTRFGKGIEFFILILMKVVYFITQGNQFAFLVSIYALIFTLLMIVCKKMTNEFYLLLFFCIFFSYGFVQANSYFIRQMISMLFVFMMIVEFNKKSIIYGFLSIISHTSAVIPISLIVIINAKRFKKVLYLITPILFIGLLTAYELGFYHYIISKLINSNVSFSKLNISQIIIYNSQIVIIFILLYMFRHKINKEKNSLFLIFFGVISFLLFWVFINIPAMSNRFALFMCAFPGLLLYPILSGNINFKLKYVILISIVLINLVPALYLFYNVTLLGSDLNFMSFKPIRSNIFDLIILIANRLTEELPYLTQGN</sequence>
<name>A0A1T5I2H0_9GAMM</name>
<feature type="transmembrane region" description="Helical" evidence="1">
    <location>
        <begin position="310"/>
        <end position="329"/>
    </location>
</feature>
<evidence type="ECO:0000313" key="3">
    <source>
        <dbReference type="Proteomes" id="UP000189966"/>
    </source>
</evidence>
<keyword evidence="1" id="KW-0812">Transmembrane</keyword>
<reference evidence="2 3" key="1">
    <citation type="submission" date="2017-02" db="EMBL/GenBank/DDBJ databases">
        <authorList>
            <person name="Peterson S.W."/>
        </authorList>
    </citation>
    <scope>NUCLEOTIDE SEQUENCE [LARGE SCALE GENOMIC DNA]</scope>
    <source>
        <strain evidence="3">type strain: NCCB 100098</strain>
    </source>
</reference>
<proteinExistence type="predicted"/>
<feature type="transmembrane region" description="Helical" evidence="1">
    <location>
        <begin position="181"/>
        <end position="206"/>
    </location>
</feature>
<organism evidence="2 3">
    <name type="scientific">Photobacterium piscicola</name>
    <dbReference type="NCBI Taxonomy" id="1378299"/>
    <lineage>
        <taxon>Bacteria</taxon>
        <taxon>Pseudomonadati</taxon>
        <taxon>Pseudomonadota</taxon>
        <taxon>Gammaproteobacteria</taxon>
        <taxon>Vibrionales</taxon>
        <taxon>Vibrionaceae</taxon>
        <taxon>Photobacterium</taxon>
    </lineage>
</organism>
<feature type="transmembrane region" description="Helical" evidence="1">
    <location>
        <begin position="12"/>
        <end position="39"/>
    </location>
</feature>
<keyword evidence="1" id="KW-1133">Transmembrane helix</keyword>
<keyword evidence="1" id="KW-0472">Membrane</keyword>
<evidence type="ECO:0008006" key="4">
    <source>
        <dbReference type="Google" id="ProtNLM"/>
    </source>
</evidence>
<dbReference type="EMBL" id="FUZI01000004">
    <property type="protein sequence ID" value="SKC33075.1"/>
    <property type="molecule type" value="Genomic_DNA"/>
</dbReference>
<protein>
    <recommendedName>
        <fullName evidence="4">Transmembrane protein EpsG</fullName>
    </recommendedName>
</protein>
<feature type="transmembrane region" description="Helical" evidence="1">
    <location>
        <begin position="45"/>
        <end position="63"/>
    </location>
</feature>
<feature type="transmembrane region" description="Helical" evidence="1">
    <location>
        <begin position="285"/>
        <end position="304"/>
    </location>
</feature>
<feature type="transmembrane region" description="Helical" evidence="1">
    <location>
        <begin position="139"/>
        <end position="161"/>
    </location>
</feature>
<dbReference type="AlphaFoldDB" id="A0A1T5I2H0"/>
<dbReference type="InterPro" id="IPR049458">
    <property type="entry name" value="EpsG-like"/>
</dbReference>
<gene>
    <name evidence="2" type="ORF">CZ809_02604</name>
</gene>
<dbReference type="Pfam" id="PF14897">
    <property type="entry name" value="EpsG"/>
    <property type="match status" value="1"/>
</dbReference>
<feature type="transmembrane region" description="Helical" evidence="1">
    <location>
        <begin position="336"/>
        <end position="355"/>
    </location>
</feature>
<accession>A0A1T5I2H0</accession>
<feature type="transmembrane region" description="Helical" evidence="1">
    <location>
        <begin position="114"/>
        <end position="132"/>
    </location>
</feature>
<evidence type="ECO:0000256" key="1">
    <source>
        <dbReference type="SAM" id="Phobius"/>
    </source>
</evidence>
<feature type="transmembrane region" description="Helical" evidence="1">
    <location>
        <begin position="213"/>
        <end position="236"/>
    </location>
</feature>
<feature type="transmembrane region" description="Helical" evidence="1">
    <location>
        <begin position="84"/>
        <end position="108"/>
    </location>
</feature>
<dbReference type="Proteomes" id="UP000189966">
    <property type="component" value="Unassembled WGS sequence"/>
</dbReference>